<protein>
    <submittedName>
        <fullName evidence="2">DUF2330 domain-containing protein</fullName>
    </submittedName>
</protein>
<name>A0A399RS19_9PROT</name>
<dbReference type="OrthoDB" id="9759899at2"/>
<evidence type="ECO:0000313" key="3">
    <source>
        <dbReference type="Proteomes" id="UP000266385"/>
    </source>
</evidence>
<sequence length="463" mass="52170">MKLRHLLGAATLGLASLGLSAPANAFCGFFVAKADTDLFNDASKVALVRDGERTVITMASDYRGEPSEFAMVIPVVDVPEREQINVANPGLIEHLDEYTAPRLVEYHDEDPCNRLQYMRAVGNAGPPAPAAMADGMTEEAEELGVTIEAEYEVGEYDILILSAEESDGLITWLNQNGYRIPDGAEEVVGSYLKQGMKFFVAKVNLERHDGAGFLRPIQVAYEDEDFMLPIRLGTVNAEGKQELFIFAMTRKGRVETTNYKTVKLPSNMDVPIFVKDEFGDFYKDMFAHQVEKENGKAVFMEYAWDMSWCDPCAAEPLSRSELQELGVMWLDEGGQDQPQPGFRPGPQPVDVFVTRLHVRYDAKTFPQDLTFQVTGDRDNYQGRYVLRHPWRGDFNKCEEARDYADELVSRWDQEAENLAKLTGWDEAEIKEKMAAGGYSEAAINIDLEPKDKKPWWQRLWGNG</sequence>
<organism evidence="2 3">
    <name type="scientific">Henriciella mobilis</name>
    <dbReference type="NCBI Taxonomy" id="2305467"/>
    <lineage>
        <taxon>Bacteria</taxon>
        <taxon>Pseudomonadati</taxon>
        <taxon>Pseudomonadota</taxon>
        <taxon>Alphaproteobacteria</taxon>
        <taxon>Hyphomonadales</taxon>
        <taxon>Hyphomonadaceae</taxon>
        <taxon>Henriciella</taxon>
    </lineage>
</organism>
<keyword evidence="3" id="KW-1185">Reference proteome</keyword>
<reference evidence="2 3" key="1">
    <citation type="submission" date="2018-08" db="EMBL/GenBank/DDBJ databases">
        <title>Henriciella mobilis sp. nov., isolated from seawater.</title>
        <authorList>
            <person name="Cheng H."/>
            <person name="Wu Y.-H."/>
            <person name="Xu X.-W."/>
            <person name="Guo L.-L."/>
        </authorList>
    </citation>
    <scope>NUCLEOTIDE SEQUENCE [LARGE SCALE GENOMIC DNA]</scope>
    <source>
        <strain evidence="2 3">JN25</strain>
    </source>
</reference>
<dbReference type="Pfam" id="PF10092">
    <property type="entry name" value="DUF2330"/>
    <property type="match status" value="1"/>
</dbReference>
<dbReference type="PIRSF" id="PIRSF026449">
    <property type="entry name" value="UCP026449"/>
    <property type="match status" value="1"/>
</dbReference>
<dbReference type="RefSeq" id="WP_119374426.1">
    <property type="nucleotide sequence ID" value="NZ_QWFX01000005.1"/>
</dbReference>
<dbReference type="InterPro" id="IPR019283">
    <property type="entry name" value="DUF2330"/>
</dbReference>
<feature type="signal peptide" evidence="1">
    <location>
        <begin position="1"/>
        <end position="25"/>
    </location>
</feature>
<dbReference type="AlphaFoldDB" id="A0A399RS19"/>
<dbReference type="EMBL" id="QWFX01000005">
    <property type="protein sequence ID" value="RIJ32345.1"/>
    <property type="molecule type" value="Genomic_DNA"/>
</dbReference>
<evidence type="ECO:0000256" key="1">
    <source>
        <dbReference type="SAM" id="SignalP"/>
    </source>
</evidence>
<dbReference type="Proteomes" id="UP000266385">
    <property type="component" value="Unassembled WGS sequence"/>
</dbReference>
<accession>A0A399RS19</accession>
<proteinExistence type="predicted"/>
<gene>
    <name evidence="2" type="ORF">D1223_00305</name>
</gene>
<keyword evidence="1" id="KW-0732">Signal</keyword>
<comment type="caution">
    <text evidence="2">The sequence shown here is derived from an EMBL/GenBank/DDBJ whole genome shotgun (WGS) entry which is preliminary data.</text>
</comment>
<evidence type="ECO:0000313" key="2">
    <source>
        <dbReference type="EMBL" id="RIJ32345.1"/>
    </source>
</evidence>
<feature type="chain" id="PRO_5017433408" evidence="1">
    <location>
        <begin position="26"/>
        <end position="463"/>
    </location>
</feature>
<dbReference type="InterPro" id="IPR016838">
    <property type="entry name" value="UCP026449"/>
</dbReference>